<dbReference type="Proteomes" id="UP000008190">
    <property type="component" value="Chromosome"/>
</dbReference>
<protein>
    <recommendedName>
        <fullName evidence="3">DUF3558 domain-containing protein</fullName>
    </recommendedName>
</protein>
<dbReference type="InterPro" id="IPR024520">
    <property type="entry name" value="DUF3558"/>
</dbReference>
<dbReference type="AlphaFoldDB" id="H6R8J0"/>
<evidence type="ECO:0008006" key="3">
    <source>
        <dbReference type="Google" id="ProtNLM"/>
    </source>
</evidence>
<dbReference type="KEGG" id="ncy:NOCYR_5388"/>
<keyword evidence="2" id="KW-1185">Reference proteome</keyword>
<dbReference type="STRING" id="1127134.NOCYR_5388"/>
<proteinExistence type="predicted"/>
<sequence length="253" mass="27110">MAHDRGESRDEPTLVCHSMAFVPGWTAVWSQFQNLSTRALESSGTDQRVAASYTTSGQIGSWTGAAVGQRTTAVVAMLAGTLLAATGCNATNEGTATPVSTTDKAAATEALWDPCTQVGEDVLAQVGVDSSTKDTTISGVENVEGWKLCSWHNKRSRWDYTLGIWSTIHTVDEIKADPNNTDFTDITAAGRSGIQFRKAHDAAYNSVCYIAFPSNGQTFEVSIYKTPLTTDDRDPCEIALAASEFVVPVFPAE</sequence>
<dbReference type="HOGENOM" id="CLU_093824_1_0_11"/>
<dbReference type="Pfam" id="PF12079">
    <property type="entry name" value="DUF3558"/>
    <property type="match status" value="1"/>
</dbReference>
<accession>H6R8J0</accession>
<evidence type="ECO:0000313" key="2">
    <source>
        <dbReference type="Proteomes" id="UP000008190"/>
    </source>
</evidence>
<evidence type="ECO:0000313" key="1">
    <source>
        <dbReference type="EMBL" id="CCF66137.1"/>
    </source>
</evidence>
<reference evidence="1 2" key="1">
    <citation type="journal article" date="2012" name="J. Bacteriol.">
        <title>Genome sequence of the human- and animal-pathogenic strain Nocardia cyriacigeorgica GUH-2.</title>
        <authorList>
            <person name="Zoropogui A."/>
            <person name="Pujic P."/>
            <person name="Normand P."/>
            <person name="Barbe V."/>
            <person name="Beaman B."/>
            <person name="Beaman L."/>
            <person name="Boiron P."/>
            <person name="Colinon C."/>
            <person name="Deredjian A."/>
            <person name="Graindorge A."/>
            <person name="Mangenot S."/>
            <person name="Nazaret S."/>
            <person name="Neto M."/>
            <person name="Petit S."/>
            <person name="Roche D."/>
            <person name="Vallenet D."/>
            <person name="Rodriguez-Nava V."/>
            <person name="Richard Y."/>
            <person name="Cournoyer B."/>
            <person name="Blaha D."/>
        </authorList>
    </citation>
    <scope>NUCLEOTIDE SEQUENCE [LARGE SCALE GENOMIC DNA]</scope>
    <source>
        <strain evidence="1 2">GUH-2</strain>
    </source>
</reference>
<name>H6R8J0_NOCCG</name>
<organism evidence="1 2">
    <name type="scientific">Nocardia cyriacigeorgica (strain GUH-2)</name>
    <dbReference type="NCBI Taxonomy" id="1127134"/>
    <lineage>
        <taxon>Bacteria</taxon>
        <taxon>Bacillati</taxon>
        <taxon>Actinomycetota</taxon>
        <taxon>Actinomycetes</taxon>
        <taxon>Mycobacteriales</taxon>
        <taxon>Nocardiaceae</taxon>
        <taxon>Nocardia</taxon>
    </lineage>
</organism>
<dbReference type="eggNOG" id="ENOG5031ZTF">
    <property type="taxonomic scope" value="Bacteria"/>
</dbReference>
<dbReference type="EMBL" id="FO082843">
    <property type="protein sequence ID" value="CCF66137.1"/>
    <property type="molecule type" value="Genomic_DNA"/>
</dbReference>
<gene>
    <name evidence="1" type="ordered locus">NOCYR_5388</name>
</gene>